<dbReference type="AlphaFoldDB" id="A0AAE6UN93"/>
<reference evidence="1 2" key="1">
    <citation type="submission" date="2019-11" db="EMBL/GenBank/DDBJ databases">
        <title>Complete genome sequence of Pseudomonas syringae pv. coronafaciens isolate B19001 originated in imported oat cereal.</title>
        <authorList>
            <person name="Kim S.M."/>
            <person name="Lee B.C."/>
            <person name="Seo S.J."/>
            <person name="Lee J.E."/>
            <person name="Choi N.J."/>
            <person name="Park J.H."/>
        </authorList>
    </citation>
    <scope>NUCLEOTIDE SEQUENCE [LARGE SCALE GENOMIC DNA]</scope>
    <source>
        <strain evidence="1 2">B19001</strain>
    </source>
</reference>
<dbReference type="EMBL" id="CP046441">
    <property type="protein sequence ID" value="QGT80908.1"/>
    <property type="molecule type" value="Genomic_DNA"/>
</dbReference>
<evidence type="ECO:0000313" key="1">
    <source>
        <dbReference type="EMBL" id="QGT80908.1"/>
    </source>
</evidence>
<proteinExistence type="predicted"/>
<dbReference type="RefSeq" id="WP_122325147.1">
    <property type="nucleotide sequence ID" value="NZ_CP046441.1"/>
</dbReference>
<evidence type="ECO:0000313" key="2">
    <source>
        <dbReference type="Proteomes" id="UP000423413"/>
    </source>
</evidence>
<organism evidence="1 2">
    <name type="scientific">Pseudomonas coronafaciens pv. coronafaciens</name>
    <dbReference type="NCBI Taxonomy" id="235275"/>
    <lineage>
        <taxon>Bacteria</taxon>
        <taxon>Pseudomonadati</taxon>
        <taxon>Pseudomonadota</taxon>
        <taxon>Gammaproteobacteria</taxon>
        <taxon>Pseudomonadales</taxon>
        <taxon>Pseudomonadaceae</taxon>
        <taxon>Pseudomonas</taxon>
        <taxon>Pseudomonas coronafaciens</taxon>
    </lineage>
</organism>
<protein>
    <submittedName>
        <fullName evidence="1">Uncharacterized protein</fullName>
    </submittedName>
</protein>
<gene>
    <name evidence="1" type="ORF">GMO17_06795</name>
</gene>
<accession>A0AAE6UN93</accession>
<sequence>MKAAISTCHGFAEMDVGEVKEKTGALANILCYVLARFQAVPFAQGVDDRTAQFNDRSGY</sequence>
<dbReference type="Proteomes" id="UP000423413">
    <property type="component" value="Chromosome"/>
</dbReference>
<name>A0AAE6UN93_9PSED</name>